<dbReference type="InterPro" id="IPR027417">
    <property type="entry name" value="P-loop_NTPase"/>
</dbReference>
<dbReference type="Gene3D" id="3.40.50.300">
    <property type="entry name" value="P-loop containing nucleotide triphosphate hydrolases"/>
    <property type="match status" value="1"/>
</dbReference>
<sequence length="984" mass="113585">MMTEDELIELSSQPESPVLEFKRQWYWDDSTSAAEMQIKWGEFLKDLIAISNSYIGHCGLKRHMIIGLDESDKTFHHVDISNIKQLKNLATFKSSIMEKTERLLKLNVLDFKVNIVDVDSKQILVFEVNAPKHLIELKSSLQTKTRAFDEGAVLIRKGQSNDEVRMATFEEMSLLKTEFKDAVNNNAPAYSTPVVKKDRSIGNTIELFISKNSNYSLDIDSLKTHKDWEQNIIFEHYQLNDIFNNTIRFIYIHEDASQAKTYRYLRQHGIITNDNINNIMILTERPTNISPSKRKENLIGTFKIDRILFIDEFGYQYLYKNCLEEFNKFSLPIYIESLVDNGEGEVESAHSVLKTWYKRGNDPLFVVKGHGGIGKTTLAKQFLDYVHTENPESGILFIDSNDIINELSRLSDSSGKIDDVFDFYLAQYGYYESSQDKFSKDLLKLSLDNGSLIIVLDGLDEVIARLGEKFKVSSFIESIYDSKLSSIERSKILITCREHFWDSSSENERKIPEITLKPFSKELAIDFFSQALNQDKGKVDKAMELAGKIAIQQNNDDSQIDYYVPYVLDLIVYLVKQDADVSLKGKLDSTILNLDFQNDFIVGSVCNREIKKLEALNIDAQIRLLTYIALSEDSSISIYDIKAILKSEIGISADDYLVEKIKGHPLLTLSSNGKKVIFRYDFFNIYFKSLYLSIFLKNKNISSFDGGVKELVSGYVRYNNDFTRGICERLCIDEDVKLFLIECVETISTNEMTNDNKSLISSLFTIPLTYLVVSNATNANVEVRSSLMKDFFQKQNSILGFRVINLFGYEKNKPNFDFRNLTFIDCSFDNYEYFWDCYIDEGTRFYSSEFKNINPREGVKPVFFDETFSSDCDISDIKSTLEVRKIEVDNKNKDIRDELISFFKIFHERGNFYPKKQQHVKSKLYASKLLPTLLKNRVVELYTDKHKSSMQQYKIAEYYRPIVGFLEQGGTSSYLDEVVSLFIK</sequence>
<reference evidence="3 4" key="1">
    <citation type="submission" date="2019-11" db="EMBL/GenBank/DDBJ databases">
        <title>FDA dAtabase for Regulatory Grade micrObial Sequences (FDA-ARGOS): Supporting development and validation of Infectious Disease Dx tests.</title>
        <authorList>
            <person name="Patel R."/>
            <person name="Rucinski S."/>
            <person name="Tallon L."/>
            <person name="Sadzewicz L."/>
            <person name="Vavikolanu K."/>
            <person name="Mehta A."/>
            <person name="Aluvathingal J."/>
            <person name="Nadendla S."/>
            <person name="Nandy P."/>
            <person name="Geyer C."/>
            <person name="Yan Y."/>
            <person name="Sichtig H."/>
        </authorList>
    </citation>
    <scope>NUCLEOTIDE SEQUENCE [LARGE SCALE GENOMIC DNA]</scope>
    <source>
        <strain evidence="3 4">FDAARGOS_729</strain>
    </source>
</reference>
<dbReference type="PROSITE" id="PS50837">
    <property type="entry name" value="NACHT"/>
    <property type="match status" value="1"/>
</dbReference>
<proteinExistence type="predicted"/>
<evidence type="ECO:0000313" key="3">
    <source>
        <dbReference type="EMBL" id="QGR72842.1"/>
    </source>
</evidence>
<evidence type="ECO:0000313" key="4">
    <source>
        <dbReference type="Proteomes" id="UP000424966"/>
    </source>
</evidence>
<evidence type="ECO:0000256" key="1">
    <source>
        <dbReference type="ARBA" id="ARBA00022737"/>
    </source>
</evidence>
<dbReference type="Pfam" id="PF24883">
    <property type="entry name" value="NPHP3_N"/>
    <property type="match status" value="1"/>
</dbReference>
<accession>A0ABX6FJF1</accession>
<gene>
    <name evidence="3" type="ORF">FOC37_22265</name>
</gene>
<feature type="domain" description="NACHT" evidence="2">
    <location>
        <begin position="363"/>
        <end position="497"/>
    </location>
</feature>
<dbReference type="Gene3D" id="3.30.950.30">
    <property type="entry name" value="Schlafen, AAA domain"/>
    <property type="match status" value="1"/>
</dbReference>
<dbReference type="InterPro" id="IPR056884">
    <property type="entry name" value="NPHP3-like_N"/>
</dbReference>
<dbReference type="RefSeq" id="WP_080995064.1">
    <property type="nucleotide sequence ID" value="NZ_CP046293.1"/>
</dbReference>
<protein>
    <submittedName>
        <fullName evidence="3">NACHT domain-containing protein</fullName>
    </submittedName>
</protein>
<keyword evidence="4" id="KW-1185">Reference proteome</keyword>
<name>A0ABX6FJF1_YERIN</name>
<dbReference type="InterPro" id="IPR007111">
    <property type="entry name" value="NACHT_NTPase"/>
</dbReference>
<dbReference type="GeneID" id="75138857"/>
<dbReference type="InterPro" id="IPR038461">
    <property type="entry name" value="Schlafen_AlbA_2_dom_sf"/>
</dbReference>
<evidence type="ECO:0000259" key="2">
    <source>
        <dbReference type="PROSITE" id="PS50837"/>
    </source>
</evidence>
<dbReference type="Proteomes" id="UP000424966">
    <property type="component" value="Chromosome"/>
</dbReference>
<dbReference type="EMBL" id="CP046294">
    <property type="protein sequence ID" value="QGR72842.1"/>
    <property type="molecule type" value="Genomic_DNA"/>
</dbReference>
<keyword evidence="1" id="KW-0677">Repeat</keyword>
<organism evidence="3 4">
    <name type="scientific">Yersinia intermedia</name>
    <dbReference type="NCBI Taxonomy" id="631"/>
    <lineage>
        <taxon>Bacteria</taxon>
        <taxon>Pseudomonadati</taxon>
        <taxon>Pseudomonadota</taxon>
        <taxon>Gammaproteobacteria</taxon>
        <taxon>Enterobacterales</taxon>
        <taxon>Yersiniaceae</taxon>
        <taxon>Yersinia</taxon>
    </lineage>
</organism>
<dbReference type="SUPFAM" id="SSF52540">
    <property type="entry name" value="P-loop containing nucleoside triphosphate hydrolases"/>
    <property type="match status" value="1"/>
</dbReference>